<accession>A0A915E201</accession>
<evidence type="ECO:0000256" key="2">
    <source>
        <dbReference type="ARBA" id="ARBA00023242"/>
    </source>
</evidence>
<proteinExistence type="predicted"/>
<evidence type="ECO:0000256" key="3">
    <source>
        <dbReference type="SAM" id="Coils"/>
    </source>
</evidence>
<feature type="coiled-coil region" evidence="3">
    <location>
        <begin position="102"/>
        <end position="136"/>
    </location>
</feature>
<keyword evidence="3" id="KW-0175">Coiled coil</keyword>
<dbReference type="PANTHER" id="PTHR45885:SF1">
    <property type="entry name" value="CELL DIVISION CYCLE 5-LIKE PROTEIN"/>
    <property type="match status" value="1"/>
</dbReference>
<dbReference type="AlphaFoldDB" id="A0A915E201"/>
<dbReference type="GO" id="GO:0000977">
    <property type="term" value="F:RNA polymerase II transcription regulatory region sequence-specific DNA binding"/>
    <property type="evidence" value="ECO:0007669"/>
    <property type="project" value="TreeGrafter"/>
</dbReference>
<organism evidence="4 5">
    <name type="scientific">Ditylenchus dipsaci</name>
    <dbReference type="NCBI Taxonomy" id="166011"/>
    <lineage>
        <taxon>Eukaryota</taxon>
        <taxon>Metazoa</taxon>
        <taxon>Ecdysozoa</taxon>
        <taxon>Nematoda</taxon>
        <taxon>Chromadorea</taxon>
        <taxon>Rhabditida</taxon>
        <taxon>Tylenchina</taxon>
        <taxon>Tylenchomorpha</taxon>
        <taxon>Sphaerularioidea</taxon>
        <taxon>Anguinidae</taxon>
        <taxon>Anguininae</taxon>
        <taxon>Ditylenchus</taxon>
    </lineage>
</organism>
<evidence type="ECO:0000256" key="1">
    <source>
        <dbReference type="ARBA" id="ARBA00023125"/>
    </source>
</evidence>
<dbReference type="GO" id="GO:0000398">
    <property type="term" value="P:mRNA splicing, via spliceosome"/>
    <property type="evidence" value="ECO:0007669"/>
    <property type="project" value="InterPro"/>
</dbReference>
<name>A0A915E201_9BILA</name>
<evidence type="ECO:0000313" key="4">
    <source>
        <dbReference type="Proteomes" id="UP000887574"/>
    </source>
</evidence>
<dbReference type="Proteomes" id="UP000887574">
    <property type="component" value="Unplaced"/>
</dbReference>
<keyword evidence="2" id="KW-0539">Nucleus</keyword>
<sequence length="161" mass="19352">MWQVVEACSSELVRHQNRFVRLTNLSRRDQIEALSEEFQICHNWMQNQAKKTVKLEKKLKVTLGGYMGIQSALQTKIDTLRKDQDRLLIERKTFQRLEENELKAIYKRRTILTSELKEQEEREKVLQKRFGQLQHRQWELGQMEDREKATTSVEPMVYEKT</sequence>
<evidence type="ECO:0000313" key="5">
    <source>
        <dbReference type="WBParaSite" id="jg25849"/>
    </source>
</evidence>
<dbReference type="GO" id="GO:0005681">
    <property type="term" value="C:spliceosomal complex"/>
    <property type="evidence" value="ECO:0007669"/>
    <property type="project" value="TreeGrafter"/>
</dbReference>
<dbReference type="PANTHER" id="PTHR45885">
    <property type="entry name" value="CELL DIVISION CYCLE 5-LIKE PROTEIN"/>
    <property type="match status" value="1"/>
</dbReference>
<dbReference type="GO" id="GO:0000981">
    <property type="term" value="F:DNA-binding transcription factor activity, RNA polymerase II-specific"/>
    <property type="evidence" value="ECO:0007669"/>
    <property type="project" value="TreeGrafter"/>
</dbReference>
<protein>
    <submittedName>
        <fullName evidence="5">Uncharacterized protein</fullName>
    </submittedName>
</protein>
<dbReference type="WBParaSite" id="jg25849">
    <property type="protein sequence ID" value="jg25849"/>
    <property type="gene ID" value="jg25849"/>
</dbReference>
<keyword evidence="1" id="KW-0238">DNA-binding</keyword>
<dbReference type="GO" id="GO:0000974">
    <property type="term" value="C:Prp19 complex"/>
    <property type="evidence" value="ECO:0007669"/>
    <property type="project" value="InterPro"/>
</dbReference>
<reference evidence="5" key="1">
    <citation type="submission" date="2022-11" db="UniProtKB">
        <authorList>
            <consortium name="WormBaseParasite"/>
        </authorList>
    </citation>
    <scope>IDENTIFICATION</scope>
</reference>
<dbReference type="InterPro" id="IPR047242">
    <property type="entry name" value="CDC5L/Cef1"/>
</dbReference>
<keyword evidence="4" id="KW-1185">Reference proteome</keyword>